<evidence type="ECO:0000313" key="1">
    <source>
        <dbReference type="EMBL" id="AEW05812.1"/>
    </source>
</evidence>
<organism evidence="1 2">
    <name type="scientific">Sulfobacillus acidophilus (strain ATCC 700253 / DSM 10332 / NAL)</name>
    <dbReference type="NCBI Taxonomy" id="679936"/>
    <lineage>
        <taxon>Bacteria</taxon>
        <taxon>Bacillati</taxon>
        <taxon>Bacillota</taxon>
        <taxon>Clostridia</taxon>
        <taxon>Eubacteriales</taxon>
        <taxon>Clostridiales Family XVII. Incertae Sedis</taxon>
        <taxon>Sulfobacillus</taxon>
    </lineage>
</organism>
<dbReference type="AlphaFoldDB" id="G8TUT8"/>
<dbReference type="PATRIC" id="fig|679936.5.peg.2429"/>
<sequence>MRGIGAGIALGLATISFLSVGPGVKAYSARVSWGTIQSVRVQGNTPAALLWEPTHPRRLIKELSRWLVTARPVAGPVPPALTGTVNAYVGPPVLILTTSDGVVSLYPVMRDVKTASGWQSIPVPAHLVVRRGDRESIVVDRPLYGWLASGRWQRQFRLS</sequence>
<accession>G8TUT8</accession>
<protein>
    <submittedName>
        <fullName evidence="1">Uncharacterized protein</fullName>
    </submittedName>
</protein>
<dbReference type="Proteomes" id="UP000005439">
    <property type="component" value="Chromosome"/>
</dbReference>
<name>G8TUT8_SULAD</name>
<evidence type="ECO:0000313" key="2">
    <source>
        <dbReference type="Proteomes" id="UP000005439"/>
    </source>
</evidence>
<keyword evidence="2" id="KW-1185">Reference proteome</keyword>
<proteinExistence type="predicted"/>
<reference evidence="2" key="1">
    <citation type="submission" date="2011-12" db="EMBL/GenBank/DDBJ databases">
        <title>The complete genome of chromosome of Sulfobacillus acidophilus DSM 10332.</title>
        <authorList>
            <person name="Lucas S."/>
            <person name="Han J."/>
            <person name="Lapidus A."/>
            <person name="Bruce D."/>
            <person name="Goodwin L."/>
            <person name="Pitluck S."/>
            <person name="Peters L."/>
            <person name="Kyrpides N."/>
            <person name="Mavromatis K."/>
            <person name="Ivanova N."/>
            <person name="Mikhailova N."/>
            <person name="Chertkov O."/>
            <person name="Saunders E."/>
            <person name="Detter J.C."/>
            <person name="Tapia R."/>
            <person name="Han C."/>
            <person name="Land M."/>
            <person name="Hauser L."/>
            <person name="Markowitz V."/>
            <person name="Cheng J.-F."/>
            <person name="Hugenholtz P."/>
            <person name="Woyke T."/>
            <person name="Wu D."/>
            <person name="Pukall R."/>
            <person name="Gehrich-Schroeter G."/>
            <person name="Schneider S."/>
            <person name="Klenk H.-P."/>
            <person name="Eisen J.A."/>
        </authorList>
    </citation>
    <scope>NUCLEOTIDE SEQUENCE [LARGE SCALE GENOMIC DNA]</scope>
    <source>
        <strain evidence="2">ATCC 700253 / DSM 10332 / NAL</strain>
    </source>
</reference>
<dbReference type="EMBL" id="CP003179">
    <property type="protein sequence ID" value="AEW05812.1"/>
    <property type="molecule type" value="Genomic_DNA"/>
</dbReference>
<dbReference type="STRING" id="679936.Sulac_2344"/>
<reference evidence="1 2" key="2">
    <citation type="journal article" date="2012" name="Stand. Genomic Sci.">
        <title>Complete genome sequence of the moderately thermophilic mineral-sulfide-oxidizing firmicute Sulfobacillus acidophilus type strain (NAL(T)).</title>
        <authorList>
            <person name="Anderson I."/>
            <person name="Chertkov O."/>
            <person name="Chen A."/>
            <person name="Saunders E."/>
            <person name="Lapidus A."/>
            <person name="Nolan M."/>
            <person name="Lucas S."/>
            <person name="Hammon N."/>
            <person name="Deshpande S."/>
            <person name="Cheng J.F."/>
            <person name="Han C."/>
            <person name="Tapia R."/>
            <person name="Goodwin L.A."/>
            <person name="Pitluck S."/>
            <person name="Liolios K."/>
            <person name="Pagani I."/>
            <person name="Ivanova N."/>
            <person name="Mikhailova N."/>
            <person name="Pati A."/>
            <person name="Palaniappan K."/>
            <person name="Land M."/>
            <person name="Pan C."/>
            <person name="Rohde M."/>
            <person name="Pukall R."/>
            <person name="Goker M."/>
            <person name="Detter J.C."/>
            <person name="Woyke T."/>
            <person name="Bristow J."/>
            <person name="Eisen J.A."/>
            <person name="Markowitz V."/>
            <person name="Hugenholtz P."/>
            <person name="Kyrpides N.C."/>
            <person name="Klenk H.P."/>
            <person name="Mavromatis K."/>
        </authorList>
    </citation>
    <scope>NUCLEOTIDE SEQUENCE [LARGE SCALE GENOMIC DNA]</scope>
    <source>
        <strain evidence="2">ATCC 700253 / DSM 10332 / NAL</strain>
    </source>
</reference>
<dbReference type="HOGENOM" id="CLU_1659818_0_0_9"/>
<dbReference type="KEGG" id="sap:Sulac_2344"/>
<gene>
    <name evidence="1" type="ordered locus">Sulac_2344</name>
</gene>